<organism evidence="1 2">
    <name type="scientific">Gulo gulo</name>
    <name type="common">Wolverine</name>
    <name type="synonym">Gluton</name>
    <dbReference type="NCBI Taxonomy" id="48420"/>
    <lineage>
        <taxon>Eukaryota</taxon>
        <taxon>Metazoa</taxon>
        <taxon>Chordata</taxon>
        <taxon>Craniata</taxon>
        <taxon>Vertebrata</taxon>
        <taxon>Euteleostomi</taxon>
        <taxon>Mammalia</taxon>
        <taxon>Eutheria</taxon>
        <taxon>Laurasiatheria</taxon>
        <taxon>Carnivora</taxon>
        <taxon>Caniformia</taxon>
        <taxon>Musteloidea</taxon>
        <taxon>Mustelidae</taxon>
        <taxon>Guloninae</taxon>
        <taxon>Gulo</taxon>
    </lineage>
</organism>
<dbReference type="AlphaFoldDB" id="A0A9X9QAL0"/>
<name>A0A9X9QAL0_GULGU</name>
<accession>A0A9X9QAL0</accession>
<evidence type="ECO:0000313" key="1">
    <source>
        <dbReference type="EMBL" id="VCX42084.1"/>
    </source>
</evidence>
<dbReference type="EMBL" id="CYRY02046393">
    <property type="protein sequence ID" value="VCX42084.1"/>
    <property type="molecule type" value="Genomic_DNA"/>
</dbReference>
<reference evidence="1 2" key="1">
    <citation type="submission" date="2018-10" db="EMBL/GenBank/DDBJ databases">
        <authorList>
            <person name="Ekblom R."/>
            <person name="Jareborg N."/>
        </authorList>
    </citation>
    <scope>NUCLEOTIDE SEQUENCE [LARGE SCALE GENOMIC DNA]</scope>
    <source>
        <tissue evidence="1">Muscle</tissue>
    </source>
</reference>
<gene>
    <name evidence="1" type="ORF">BN2614_LOCUS1</name>
</gene>
<dbReference type="Proteomes" id="UP000269945">
    <property type="component" value="Unassembled WGS sequence"/>
</dbReference>
<sequence length="84" mass="9483">MGGGGQGLNAWNAMDSEPPLGTDWGWERVFLICFKKKQQSAFDPSWRETRFAPTRSLYLPGLLYPPYWFSERLEGLCPLTGPAS</sequence>
<keyword evidence="2" id="KW-1185">Reference proteome</keyword>
<evidence type="ECO:0000313" key="2">
    <source>
        <dbReference type="Proteomes" id="UP000269945"/>
    </source>
</evidence>
<protein>
    <submittedName>
        <fullName evidence="1">Uncharacterized protein</fullName>
    </submittedName>
</protein>
<comment type="caution">
    <text evidence="1">The sequence shown here is derived from an EMBL/GenBank/DDBJ whole genome shotgun (WGS) entry which is preliminary data.</text>
</comment>
<proteinExistence type="predicted"/>